<evidence type="ECO:0000256" key="1">
    <source>
        <dbReference type="SAM" id="Phobius"/>
    </source>
</evidence>
<sequence length="34" mass="3898">MKDPNLKGTLVSVFVIGIIICIMWFSAYAFYLSR</sequence>
<dbReference type="Proteomes" id="UP001342826">
    <property type="component" value="Unassembled WGS sequence"/>
</dbReference>
<comment type="caution">
    <text evidence="2">The sequence shown here is derived from an EMBL/GenBank/DDBJ whole genome shotgun (WGS) entry which is preliminary data.</text>
</comment>
<keyword evidence="1" id="KW-0472">Membrane</keyword>
<dbReference type="InterPro" id="IPR012538">
    <property type="entry name" value="Cyt_c_oxidase_su2a"/>
</dbReference>
<accession>A0ABU6P0L3</accession>
<name>A0ABU6P0L3_9BACI</name>
<protein>
    <submittedName>
        <fullName evidence="2">Cytochrome c oxidase subunit 2A</fullName>
    </submittedName>
</protein>
<keyword evidence="1" id="KW-0812">Transmembrane</keyword>
<dbReference type="Pfam" id="PF08113">
    <property type="entry name" value="CoxIIa"/>
    <property type="match status" value="1"/>
</dbReference>
<organism evidence="2 3">
    <name type="scientific">Metabacillus fastidiosus</name>
    <dbReference type="NCBI Taxonomy" id="1458"/>
    <lineage>
        <taxon>Bacteria</taxon>
        <taxon>Bacillati</taxon>
        <taxon>Bacillota</taxon>
        <taxon>Bacilli</taxon>
        <taxon>Bacillales</taxon>
        <taxon>Bacillaceae</taxon>
        <taxon>Metabacillus</taxon>
    </lineage>
</organism>
<evidence type="ECO:0000313" key="3">
    <source>
        <dbReference type="Proteomes" id="UP001342826"/>
    </source>
</evidence>
<evidence type="ECO:0000313" key="2">
    <source>
        <dbReference type="EMBL" id="MED4402897.1"/>
    </source>
</evidence>
<dbReference type="GeneID" id="301139381"/>
<proteinExistence type="predicted"/>
<dbReference type="RefSeq" id="WP_066224881.1">
    <property type="nucleotide sequence ID" value="NZ_JARSOS010000059.1"/>
</dbReference>
<dbReference type="EMBL" id="JARTFS010000013">
    <property type="protein sequence ID" value="MED4402897.1"/>
    <property type="molecule type" value="Genomic_DNA"/>
</dbReference>
<reference evidence="2 3" key="1">
    <citation type="submission" date="2023-03" db="EMBL/GenBank/DDBJ databases">
        <title>Bacillus Genome Sequencing.</title>
        <authorList>
            <person name="Dunlap C."/>
        </authorList>
    </citation>
    <scope>NUCLEOTIDE SEQUENCE [LARGE SCALE GENOMIC DNA]</scope>
    <source>
        <strain evidence="2 3">NRS-1717</strain>
    </source>
</reference>
<feature type="transmembrane region" description="Helical" evidence="1">
    <location>
        <begin position="12"/>
        <end position="32"/>
    </location>
</feature>
<keyword evidence="3" id="KW-1185">Reference proteome</keyword>
<keyword evidence="1" id="KW-1133">Transmembrane helix</keyword>
<gene>
    <name evidence="2" type="ORF">P9271_16455</name>
</gene>